<dbReference type="EMBL" id="CANTFK010000949">
    <property type="protein sequence ID" value="CAI5734359.1"/>
    <property type="molecule type" value="Genomic_DNA"/>
</dbReference>
<dbReference type="AlphaFoldDB" id="A0AAV0UFF3"/>
<feature type="signal peptide" evidence="1">
    <location>
        <begin position="1"/>
        <end position="18"/>
    </location>
</feature>
<evidence type="ECO:0000256" key="1">
    <source>
        <dbReference type="SAM" id="SignalP"/>
    </source>
</evidence>
<protein>
    <recommendedName>
        <fullName evidence="4">RxLR effector protein</fullName>
    </recommendedName>
</protein>
<evidence type="ECO:0000313" key="3">
    <source>
        <dbReference type="Proteomes" id="UP001159659"/>
    </source>
</evidence>
<evidence type="ECO:0008006" key="4">
    <source>
        <dbReference type="Google" id="ProtNLM"/>
    </source>
</evidence>
<name>A0AAV0UFF3_9STRA</name>
<organism evidence="2 3">
    <name type="scientific">Peronospora farinosa</name>
    <dbReference type="NCBI Taxonomy" id="134698"/>
    <lineage>
        <taxon>Eukaryota</taxon>
        <taxon>Sar</taxon>
        <taxon>Stramenopiles</taxon>
        <taxon>Oomycota</taxon>
        <taxon>Peronosporomycetes</taxon>
        <taxon>Peronosporales</taxon>
        <taxon>Peronosporaceae</taxon>
        <taxon>Peronospora</taxon>
    </lineage>
</organism>
<keyword evidence="1" id="KW-0732">Signal</keyword>
<evidence type="ECO:0000313" key="2">
    <source>
        <dbReference type="EMBL" id="CAI5734359.1"/>
    </source>
</evidence>
<feature type="chain" id="PRO_5043908909" description="RxLR effector protein" evidence="1">
    <location>
        <begin position="19"/>
        <end position="321"/>
    </location>
</feature>
<sequence>MLIVTTLIAWSAASVASAMLKDAMPSTYDYTTSNNTYTLRYTVASISNADMASNYSDDKPGERTLDINQIFFEGMKLIKKRQKLKEIRKVQDGTVMLARNRNIFLKHLFLNWKKKVKKVLPNVENRAIIGMLTHHFESDHALASALVQGKGEIAEELKNMQVETWVKNEENEEGVFELLQLDKTNPFQDPIASQWFNFIEKKYNSPEEPYKVLDIVLSYFKTGMNGLMGALVGAIDAPSTKIIVQKLLDLQFKKWREEGKDAADVYKILNLHQIEKPFDSPVLRAWIYFIKLTPLNPDNTAKTGLSVLKLVYNENLDQVLP</sequence>
<reference evidence="2" key="1">
    <citation type="submission" date="2022-12" db="EMBL/GenBank/DDBJ databases">
        <authorList>
            <person name="Webb A."/>
        </authorList>
    </citation>
    <scope>NUCLEOTIDE SEQUENCE</scope>
    <source>
        <strain evidence="2">Pf2</strain>
    </source>
</reference>
<dbReference type="Proteomes" id="UP001159659">
    <property type="component" value="Unassembled WGS sequence"/>
</dbReference>
<proteinExistence type="predicted"/>
<comment type="caution">
    <text evidence="2">The sequence shown here is derived from an EMBL/GenBank/DDBJ whole genome shotgun (WGS) entry which is preliminary data.</text>
</comment>
<accession>A0AAV0UFF3</accession>
<gene>
    <name evidence="2" type="ORF">PFR002_LOCUS7459</name>
</gene>